<feature type="transmembrane region" description="Helical" evidence="1">
    <location>
        <begin position="81"/>
        <end position="100"/>
    </location>
</feature>
<feature type="transmembrane region" description="Helical" evidence="1">
    <location>
        <begin position="183"/>
        <end position="202"/>
    </location>
</feature>
<feature type="transmembrane region" description="Helical" evidence="1">
    <location>
        <begin position="53"/>
        <end position="69"/>
    </location>
</feature>
<dbReference type="EMBL" id="CP029187">
    <property type="protein sequence ID" value="AWI25640.1"/>
    <property type="molecule type" value="Genomic_DNA"/>
</dbReference>
<accession>A0A2S1SGW1</accession>
<feature type="transmembrane region" description="Helical" evidence="1">
    <location>
        <begin position="12"/>
        <end position="32"/>
    </location>
</feature>
<keyword evidence="1" id="KW-0812">Transmembrane</keyword>
<dbReference type="OrthoDB" id="795005at2"/>
<sequence>MQADETTNVIGIILAIVSFLLISGIGLMSDVLKETPHPDNPGLPPYSLSRLQLFLWTLIIAPIFALHWGSTGAVTLNDTGLILLGISAAVMVTASAIGGAQQSTQTAAPVTTTTIVTPAPDAVPAVGDDGTVAAAPVQVATTTTTTVTPPVTCLKAKLPSKRFWVDIIMDDNGQLSLARLQQLVFTVIYATVYITTFFGDAMKVYPDFQANAYILMGISSGSYLLGKSLNK</sequence>
<dbReference type="AlphaFoldDB" id="A0A2S1SGW1"/>
<protein>
    <submittedName>
        <fullName evidence="2">Uncharacterized protein</fullName>
    </submittedName>
</protein>
<evidence type="ECO:0000256" key="1">
    <source>
        <dbReference type="SAM" id="Phobius"/>
    </source>
</evidence>
<keyword evidence="1" id="KW-0472">Membrane</keyword>
<keyword evidence="3" id="KW-1185">Reference proteome</keyword>
<evidence type="ECO:0000313" key="3">
    <source>
        <dbReference type="Proteomes" id="UP000244937"/>
    </source>
</evidence>
<dbReference type="RefSeq" id="WP_108903426.1">
    <property type="nucleotide sequence ID" value="NZ_CP029187.1"/>
</dbReference>
<reference evidence="2 3" key="1">
    <citation type="submission" date="2018-05" db="EMBL/GenBank/DDBJ databases">
        <title>Genome sequencing of Flavobacterium sp. HYN0049.</title>
        <authorList>
            <person name="Yi H."/>
            <person name="Baek C."/>
        </authorList>
    </citation>
    <scope>NUCLEOTIDE SEQUENCE [LARGE SCALE GENOMIC DNA]</scope>
    <source>
        <strain evidence="2 3">HYN0049</strain>
    </source>
</reference>
<keyword evidence="1" id="KW-1133">Transmembrane helix</keyword>
<dbReference type="KEGG" id="fpal:HYN49_06870"/>
<dbReference type="Proteomes" id="UP000244937">
    <property type="component" value="Chromosome"/>
</dbReference>
<name>A0A2S1SGW1_9FLAO</name>
<organism evidence="2 3">
    <name type="scientific">Flavobacterium pallidum</name>
    <dbReference type="NCBI Taxonomy" id="2172098"/>
    <lineage>
        <taxon>Bacteria</taxon>
        <taxon>Pseudomonadati</taxon>
        <taxon>Bacteroidota</taxon>
        <taxon>Flavobacteriia</taxon>
        <taxon>Flavobacteriales</taxon>
        <taxon>Flavobacteriaceae</taxon>
        <taxon>Flavobacterium</taxon>
    </lineage>
</organism>
<gene>
    <name evidence="2" type="ORF">HYN49_06870</name>
</gene>
<evidence type="ECO:0000313" key="2">
    <source>
        <dbReference type="EMBL" id="AWI25640.1"/>
    </source>
</evidence>
<proteinExistence type="predicted"/>